<comment type="caution">
    <text evidence="2">The sequence shown here is derived from an EMBL/GenBank/DDBJ whole genome shotgun (WGS) entry which is preliminary data.</text>
</comment>
<dbReference type="Proteomes" id="UP000541444">
    <property type="component" value="Unassembled WGS sequence"/>
</dbReference>
<dbReference type="AlphaFoldDB" id="A0A7J7KUB8"/>
<gene>
    <name evidence="2" type="ORF">GIB67_040681</name>
</gene>
<keyword evidence="1" id="KW-0812">Transmembrane</keyword>
<dbReference type="PANTHER" id="PTHR33833:SF3">
    <property type="entry name" value="YCF49-LIKE PROTEIN"/>
    <property type="match status" value="1"/>
</dbReference>
<evidence type="ECO:0000313" key="2">
    <source>
        <dbReference type="EMBL" id="KAF6133917.1"/>
    </source>
</evidence>
<dbReference type="PANTHER" id="PTHR33833">
    <property type="entry name" value="NUCLEOLAR-LIKE PROTEIN-RELATED"/>
    <property type="match status" value="1"/>
</dbReference>
<keyword evidence="1" id="KW-0472">Membrane</keyword>
<evidence type="ECO:0000313" key="3">
    <source>
        <dbReference type="Proteomes" id="UP000541444"/>
    </source>
</evidence>
<feature type="transmembrane region" description="Helical" evidence="1">
    <location>
        <begin position="305"/>
        <end position="331"/>
    </location>
</feature>
<keyword evidence="1" id="KW-1133">Transmembrane helix</keyword>
<protein>
    <submittedName>
        <fullName evidence="2">Uncharacterized protein</fullName>
    </submittedName>
</protein>
<keyword evidence="3" id="KW-1185">Reference proteome</keyword>
<dbReference type="OrthoDB" id="196633at2759"/>
<dbReference type="InterPro" id="IPR019634">
    <property type="entry name" value="Uncharacterised_Ycf49"/>
</dbReference>
<accession>A0A7J7KUB8</accession>
<dbReference type="EMBL" id="JACGCM010002894">
    <property type="protein sequence ID" value="KAF6133917.1"/>
    <property type="molecule type" value="Genomic_DNA"/>
</dbReference>
<evidence type="ECO:0000256" key="1">
    <source>
        <dbReference type="SAM" id="Phobius"/>
    </source>
</evidence>
<name>A0A7J7KUB8_9MAGN</name>
<organism evidence="2 3">
    <name type="scientific">Kingdonia uniflora</name>
    <dbReference type="NCBI Taxonomy" id="39325"/>
    <lineage>
        <taxon>Eukaryota</taxon>
        <taxon>Viridiplantae</taxon>
        <taxon>Streptophyta</taxon>
        <taxon>Embryophyta</taxon>
        <taxon>Tracheophyta</taxon>
        <taxon>Spermatophyta</taxon>
        <taxon>Magnoliopsida</taxon>
        <taxon>Ranunculales</taxon>
        <taxon>Circaeasteraceae</taxon>
        <taxon>Kingdonia</taxon>
    </lineage>
</organism>
<reference evidence="2 3" key="1">
    <citation type="journal article" date="2020" name="IScience">
        <title>Genome Sequencing of the Endangered Kingdonia uniflora (Circaeasteraceae, Ranunculales) Reveals Potential Mechanisms of Evolutionary Specialization.</title>
        <authorList>
            <person name="Sun Y."/>
            <person name="Deng T."/>
            <person name="Zhang A."/>
            <person name="Moore M.J."/>
            <person name="Landis J.B."/>
            <person name="Lin N."/>
            <person name="Zhang H."/>
            <person name="Zhang X."/>
            <person name="Huang J."/>
            <person name="Zhang X."/>
            <person name="Sun H."/>
            <person name="Wang H."/>
        </authorList>
    </citation>
    <scope>NUCLEOTIDE SEQUENCE [LARGE SCALE GENOMIC DNA]</scope>
    <source>
        <strain evidence="2">TB1705</strain>
        <tissue evidence="2">Leaf</tissue>
    </source>
</reference>
<dbReference type="Pfam" id="PF10693">
    <property type="entry name" value="DUF2499"/>
    <property type="match status" value="2"/>
</dbReference>
<sequence>MVTPTVFLFSPSIPTTFHLPPLQNLLPRQPRELNTISTSKNLIKMSSYVGLAASATVVMVGVASATEYPLLGSSTLQLSEPENALSLPTWAIHVSSVVEWVLAMALVWEYGEKSGHESWKGLSWGMIHRMVLIRFAMARKKTNATMADNLAKLSSMFDELVKALGSRGFLTPSQKAIFGSTTNLHVIISKSNVNLAKNDASITSATTSTAATKKGVAGVESDTIHTVERSTGVPENPQAGVLTGTIAGNGYLASAIAGFVQGGVTTSEGVTIRDKGGTGPLSEVPLLGGAFCACTWHFFYNSDSLSVLVALQAALTVIGNFTMCIAAFRIYKSSQESSEKL</sequence>
<proteinExistence type="predicted"/>